<keyword evidence="2" id="KW-0472">Membrane</keyword>
<feature type="domain" description="Glycosyltransferase 2-like" evidence="3">
    <location>
        <begin position="576"/>
        <end position="784"/>
    </location>
</feature>
<dbReference type="InterPro" id="IPR001173">
    <property type="entry name" value="Glyco_trans_2-like"/>
</dbReference>
<dbReference type="SUPFAM" id="SSF53448">
    <property type="entry name" value="Nucleotide-diphospho-sugar transferases"/>
    <property type="match status" value="1"/>
</dbReference>
<dbReference type="PANTHER" id="PTHR35408:SF1">
    <property type="entry name" value="GLYCOSYLTRANSFERASE 2-LIKE DOMAIN-CONTAINING PROTEIN"/>
    <property type="match status" value="1"/>
</dbReference>
<dbReference type="Pfam" id="PF13632">
    <property type="entry name" value="Glyco_trans_2_3"/>
    <property type="match status" value="1"/>
</dbReference>
<reference evidence="5" key="1">
    <citation type="submission" date="2023-06" db="EMBL/GenBank/DDBJ databases">
        <authorList>
            <person name="Noh H."/>
        </authorList>
    </citation>
    <scope>NUCLEOTIDE SEQUENCE</scope>
    <source>
        <strain evidence="5">DUCC20226</strain>
    </source>
</reference>
<evidence type="ECO:0008006" key="7">
    <source>
        <dbReference type="Google" id="ProtNLM"/>
    </source>
</evidence>
<dbReference type="EMBL" id="JAUJFL010000001">
    <property type="protein sequence ID" value="KAK2615155.1"/>
    <property type="molecule type" value="Genomic_DNA"/>
</dbReference>
<feature type="transmembrane region" description="Helical" evidence="2">
    <location>
        <begin position="903"/>
        <end position="921"/>
    </location>
</feature>
<feature type="domain" description="DUF7928" evidence="4">
    <location>
        <begin position="136"/>
        <end position="290"/>
    </location>
</feature>
<dbReference type="Proteomes" id="UP001265746">
    <property type="component" value="Unassembled WGS sequence"/>
</dbReference>
<feature type="compositionally biased region" description="Polar residues" evidence="1">
    <location>
        <begin position="47"/>
        <end position="80"/>
    </location>
</feature>
<feature type="transmembrane region" description="Helical" evidence="2">
    <location>
        <begin position="362"/>
        <end position="383"/>
    </location>
</feature>
<feature type="transmembrane region" description="Helical" evidence="2">
    <location>
        <begin position="773"/>
        <end position="791"/>
    </location>
</feature>
<dbReference type="PANTHER" id="PTHR35408">
    <property type="entry name" value="CHROMOSOME 15, WHOLE GENOME SHOTGUN SEQUENCE"/>
    <property type="match status" value="1"/>
</dbReference>
<organism evidence="5 6">
    <name type="scientific">Phomopsis amygdali</name>
    <name type="common">Fusicoccum amygdali</name>
    <dbReference type="NCBI Taxonomy" id="1214568"/>
    <lineage>
        <taxon>Eukaryota</taxon>
        <taxon>Fungi</taxon>
        <taxon>Dikarya</taxon>
        <taxon>Ascomycota</taxon>
        <taxon>Pezizomycotina</taxon>
        <taxon>Sordariomycetes</taxon>
        <taxon>Sordariomycetidae</taxon>
        <taxon>Diaporthales</taxon>
        <taxon>Diaporthaceae</taxon>
        <taxon>Diaporthe</taxon>
    </lineage>
</organism>
<feature type="region of interest" description="Disordered" evidence="1">
    <location>
        <begin position="1"/>
        <end position="121"/>
    </location>
</feature>
<feature type="transmembrane region" description="Helical" evidence="2">
    <location>
        <begin position="847"/>
        <end position="867"/>
    </location>
</feature>
<keyword evidence="2" id="KW-0812">Transmembrane</keyword>
<name>A0AAD9STS2_PHOAM</name>
<sequence length="959" mass="108678">MVDPPASRARFHASSAHVTEPKPTPKASARSDSLAALQQGARHVLATQIQQPKVVKSASSTRKSDVYASNPQLRSTSTARLPTRADDSRSEFQNGPPVSTAGHETDTGGSRTGSIATPSVSSQKYRKEAMDSLKCIRSDVMVNYLYQQALWKSYVSSLDLWQGIVLKERRGKYSFCPPQLEVFENGLLDNVKEMNVCCAMTVSTPVTRTILESMQYVELDYVPMPNGLRVQVLKTMSDLPRCQIHHFAAFLEDLRILVVWDDDPEHLLQRAEDLEAKFVKMIWGDREEQTIEMEKTEDPRALADEGNEAADLGKLEAGTAEQERRPVRIVSSIIVGFTVCLAIACMGLGWRRLAMECKVDKNFLRLALLVLTPVQLFFSMFFFQAVCGNIIQMVGPTSQINSNSKYYSGMAPESRLHRRDFIPHVTIQMPVYKEGTTAVIRPTVMSLKTAISTYEMQGGTANIFVNDDGMQLLSEEEAQERRDFYDEHQIGWVARPKHDPNGERPFVRHGKFKKASNMNYAMSVSRRVEDKLHHVPRNDTWTDLEEHHAYESALAEVLEEDKGRTWAEGNIRMGDYILLIDCDTRVPKDCFLDGVSEMEYSPQVAIIQFTSGVLNVSTTFFEQGITWFTNLIYTAITYAVSTGDVCPFVGHNALMRWSAIQSAAAFEDEDGYEKYWSESHVSEDFDMALRLQCAGYSLRYAAYTGDGFKEGVSLTVGDELARWEKYAYGCNELLFHPFRYWFTRSPFTPLFRKFITTRSIPLPKKITICSYIGTYYAIGSAWLLTVTNYLLSGWGFGLYEKYYADSFSIFFSVVMVFTGLGNLSLAVLRYRLKRGTLVGNYLENVKWIPMFTIYLGGVSLHVSQAILSHFFQIEMHWDATSKEIRDVSFHEELTTVLKKFKGTLLFCLVSTLVILVGYWAVPYQWQIRDFASIFPFAMLVGCHFLLPVALNPALVMLSW</sequence>
<accession>A0AAD9STS2</accession>
<evidence type="ECO:0000313" key="5">
    <source>
        <dbReference type="EMBL" id="KAK2615155.1"/>
    </source>
</evidence>
<dbReference type="AlphaFoldDB" id="A0AAD9STS2"/>
<evidence type="ECO:0000313" key="6">
    <source>
        <dbReference type="Proteomes" id="UP001265746"/>
    </source>
</evidence>
<evidence type="ECO:0000259" key="4">
    <source>
        <dbReference type="Pfam" id="PF25550"/>
    </source>
</evidence>
<feature type="transmembrane region" description="Helical" evidence="2">
    <location>
        <begin position="803"/>
        <end position="827"/>
    </location>
</feature>
<keyword evidence="6" id="KW-1185">Reference proteome</keyword>
<proteinExistence type="predicted"/>
<evidence type="ECO:0000256" key="2">
    <source>
        <dbReference type="SAM" id="Phobius"/>
    </source>
</evidence>
<feature type="transmembrane region" description="Helical" evidence="2">
    <location>
        <begin position="329"/>
        <end position="350"/>
    </location>
</feature>
<dbReference type="InterPro" id="IPR029044">
    <property type="entry name" value="Nucleotide-diphossugar_trans"/>
</dbReference>
<gene>
    <name evidence="5" type="ORF">N8I77_001930</name>
</gene>
<dbReference type="Pfam" id="PF25550">
    <property type="entry name" value="DUF7928"/>
    <property type="match status" value="1"/>
</dbReference>
<keyword evidence="2" id="KW-1133">Transmembrane helix</keyword>
<comment type="caution">
    <text evidence="5">The sequence shown here is derived from an EMBL/GenBank/DDBJ whole genome shotgun (WGS) entry which is preliminary data.</text>
</comment>
<feature type="transmembrane region" description="Helical" evidence="2">
    <location>
        <begin position="933"/>
        <end position="957"/>
    </location>
</feature>
<evidence type="ECO:0000259" key="3">
    <source>
        <dbReference type="Pfam" id="PF13632"/>
    </source>
</evidence>
<dbReference type="Gene3D" id="3.90.550.10">
    <property type="entry name" value="Spore Coat Polysaccharide Biosynthesis Protein SpsA, Chain A"/>
    <property type="match status" value="1"/>
</dbReference>
<dbReference type="InterPro" id="IPR057688">
    <property type="entry name" value="DUF7928"/>
</dbReference>
<feature type="compositionally biased region" description="Polar residues" evidence="1">
    <location>
        <begin position="107"/>
        <end position="121"/>
    </location>
</feature>
<feature type="compositionally biased region" description="Low complexity" evidence="1">
    <location>
        <begin position="1"/>
        <end position="17"/>
    </location>
</feature>
<evidence type="ECO:0000256" key="1">
    <source>
        <dbReference type="SAM" id="MobiDB-lite"/>
    </source>
</evidence>
<protein>
    <recommendedName>
        <fullName evidence="7">Glycosyltransferase 2-like domain-containing protein</fullName>
    </recommendedName>
</protein>